<protein>
    <recommendedName>
        <fullName evidence="3">Uncharacterized protein ycf33</fullName>
    </recommendedName>
</protein>
<organism evidence="5 6">
    <name type="scientific">Symbiochloris irregularis</name>
    <dbReference type="NCBI Taxonomy" id="706552"/>
    <lineage>
        <taxon>Eukaryota</taxon>
        <taxon>Viridiplantae</taxon>
        <taxon>Chlorophyta</taxon>
        <taxon>core chlorophytes</taxon>
        <taxon>Trebouxiophyceae</taxon>
        <taxon>Trebouxiales</taxon>
        <taxon>Trebouxiaceae</taxon>
        <taxon>Symbiochloris</taxon>
    </lineage>
</organism>
<comment type="similarity">
    <text evidence="2">Belongs to the ycf33 family.</text>
</comment>
<gene>
    <name evidence="5" type="ORF">WJX73_002126</name>
</gene>
<sequence length="120" mass="13121">MATRRGVQVFSLADNEDFWQNLTQYARFFVSVLAGTAYVALKPLAGLLKKPSTAIVLVISLSWHQPVSVHCLRNLTATDGKSDGAGKIYWLDGQCLPVHICSRESICSRWPLVRSGSASA</sequence>
<proteinExistence type="inferred from homology"/>
<dbReference type="Proteomes" id="UP001465755">
    <property type="component" value="Unassembled WGS sequence"/>
</dbReference>
<dbReference type="InterPro" id="IPR008470">
    <property type="entry name" value="Uncharacterised_Ycf33"/>
</dbReference>
<evidence type="ECO:0000256" key="2">
    <source>
        <dbReference type="ARBA" id="ARBA00010985"/>
    </source>
</evidence>
<evidence type="ECO:0000313" key="6">
    <source>
        <dbReference type="Proteomes" id="UP001465755"/>
    </source>
</evidence>
<evidence type="ECO:0000313" key="5">
    <source>
        <dbReference type="EMBL" id="KAK9813493.1"/>
    </source>
</evidence>
<evidence type="ECO:0000256" key="1">
    <source>
        <dbReference type="ARBA" id="ARBA00004474"/>
    </source>
</evidence>
<accession>A0AAW1PY02</accession>
<comment type="subcellular location">
    <subcellularLocation>
        <location evidence="1">Plastid</location>
    </subcellularLocation>
</comment>
<comment type="caution">
    <text evidence="5">The sequence shown here is derived from an EMBL/GenBank/DDBJ whole genome shotgun (WGS) entry which is preliminary data.</text>
</comment>
<keyword evidence="6" id="KW-1185">Reference proteome</keyword>
<dbReference type="GO" id="GO:0009536">
    <property type="term" value="C:plastid"/>
    <property type="evidence" value="ECO:0007669"/>
    <property type="project" value="UniProtKB-SubCell"/>
</dbReference>
<evidence type="ECO:0000256" key="4">
    <source>
        <dbReference type="ARBA" id="ARBA00022640"/>
    </source>
</evidence>
<dbReference type="AlphaFoldDB" id="A0AAW1PY02"/>
<dbReference type="EMBL" id="JALJOQ010000004">
    <property type="protein sequence ID" value="KAK9813493.1"/>
    <property type="molecule type" value="Genomic_DNA"/>
</dbReference>
<reference evidence="5 6" key="1">
    <citation type="journal article" date="2024" name="Nat. Commun.">
        <title>Phylogenomics reveals the evolutionary origins of lichenization in chlorophyte algae.</title>
        <authorList>
            <person name="Puginier C."/>
            <person name="Libourel C."/>
            <person name="Otte J."/>
            <person name="Skaloud P."/>
            <person name="Haon M."/>
            <person name="Grisel S."/>
            <person name="Petersen M."/>
            <person name="Berrin J.G."/>
            <person name="Delaux P.M."/>
            <person name="Dal Grande F."/>
            <person name="Keller J."/>
        </authorList>
    </citation>
    <scope>NUCLEOTIDE SEQUENCE [LARGE SCALE GENOMIC DNA]</scope>
    <source>
        <strain evidence="5 6">SAG 2036</strain>
    </source>
</reference>
<dbReference type="Pfam" id="PF05421">
    <property type="entry name" value="DUF751"/>
    <property type="match status" value="1"/>
</dbReference>
<name>A0AAW1PY02_9CHLO</name>
<evidence type="ECO:0000256" key="3">
    <source>
        <dbReference type="ARBA" id="ARBA00021584"/>
    </source>
</evidence>
<keyword evidence="4" id="KW-0934">Plastid</keyword>